<evidence type="ECO:0000256" key="1">
    <source>
        <dbReference type="ARBA" id="ARBA00008791"/>
    </source>
</evidence>
<dbReference type="Gene3D" id="3.40.50.620">
    <property type="entry name" value="HUPs"/>
    <property type="match status" value="1"/>
</dbReference>
<dbReference type="InterPro" id="IPR014729">
    <property type="entry name" value="Rossmann-like_a/b/a_fold"/>
</dbReference>
<dbReference type="CDD" id="cd00293">
    <property type="entry name" value="USP-like"/>
    <property type="match status" value="1"/>
</dbReference>
<dbReference type="InterPro" id="IPR006016">
    <property type="entry name" value="UspA"/>
</dbReference>
<feature type="domain" description="UspA" evidence="2">
    <location>
        <begin position="4"/>
        <end position="132"/>
    </location>
</feature>
<accession>Q0YRN4</accession>
<gene>
    <name evidence="3" type="ORF">CferDRAFT_0952</name>
</gene>
<keyword evidence="4" id="KW-1185">Reference proteome</keyword>
<sequence length="136" mass="15364">MHRYRNILTAIDCSDADMTVIEHVSSLASEPGSVVHLLHVVHSHTLDQDRDLRMQAVTLLNGYREKMQADGIDARVIIRSGEPEDEILSEIEENGYDLLAMATHGHRLPERILFGSVSRTLRKKITIPLLLINSDR</sequence>
<dbReference type="InterPro" id="IPR006015">
    <property type="entry name" value="Universal_stress_UspA"/>
</dbReference>
<dbReference type="Pfam" id="PF00582">
    <property type="entry name" value="Usp"/>
    <property type="match status" value="1"/>
</dbReference>
<proteinExistence type="inferred from homology"/>
<dbReference type="PANTHER" id="PTHR46268:SF6">
    <property type="entry name" value="UNIVERSAL STRESS PROTEIN UP12"/>
    <property type="match status" value="1"/>
</dbReference>
<dbReference type="SUPFAM" id="SSF52402">
    <property type="entry name" value="Adenine nucleotide alpha hydrolases-like"/>
    <property type="match status" value="1"/>
</dbReference>
<reference evidence="3 4" key="2">
    <citation type="submission" date="2006-07" db="EMBL/GenBank/DDBJ databases">
        <title>Sequencing of the draft genome and assembly of Chlorobium ferroxidans DSM 13031.</title>
        <authorList>
            <consortium name="US DOE Joint Genome Institute (JGI-PGF)"/>
            <person name="Copeland A."/>
            <person name="Lucas S."/>
            <person name="Lapidus A."/>
            <person name="Barry K."/>
            <person name="Glavina del Rio T."/>
            <person name="Dalin E."/>
            <person name="Tice H."/>
            <person name="Bruce D."/>
            <person name="Pitluck S."/>
            <person name="Richardson P."/>
        </authorList>
    </citation>
    <scope>NUCLEOTIDE SEQUENCE [LARGE SCALE GENOMIC DNA]</scope>
    <source>
        <strain evidence="3 4">DSM 13031</strain>
    </source>
</reference>
<dbReference type="OrthoDB" id="3217301at2"/>
<dbReference type="PANTHER" id="PTHR46268">
    <property type="entry name" value="STRESS RESPONSE PROTEIN NHAX"/>
    <property type="match status" value="1"/>
</dbReference>
<comment type="caution">
    <text evidence="3">The sequence shown here is derived from an EMBL/GenBank/DDBJ whole genome shotgun (WGS) entry which is preliminary data.</text>
</comment>
<dbReference type="AlphaFoldDB" id="Q0YRN4"/>
<evidence type="ECO:0000313" key="3">
    <source>
        <dbReference type="EMBL" id="EAT58978.1"/>
    </source>
</evidence>
<dbReference type="EMBL" id="AASE01000009">
    <property type="protein sequence ID" value="EAT58978.1"/>
    <property type="molecule type" value="Genomic_DNA"/>
</dbReference>
<evidence type="ECO:0000259" key="2">
    <source>
        <dbReference type="Pfam" id="PF00582"/>
    </source>
</evidence>
<organism evidence="3 4">
    <name type="scientific">Chlorobium ferrooxidans DSM 13031</name>
    <dbReference type="NCBI Taxonomy" id="377431"/>
    <lineage>
        <taxon>Bacteria</taxon>
        <taxon>Pseudomonadati</taxon>
        <taxon>Chlorobiota</taxon>
        <taxon>Chlorobiia</taxon>
        <taxon>Chlorobiales</taxon>
        <taxon>Chlorobiaceae</taxon>
        <taxon>Chlorobium/Pelodictyon group</taxon>
        <taxon>Chlorobium</taxon>
    </lineage>
</organism>
<comment type="similarity">
    <text evidence="1">Belongs to the universal stress protein A family.</text>
</comment>
<dbReference type="RefSeq" id="WP_006366380.1">
    <property type="nucleotide sequence ID" value="NZ_AASE01000009.1"/>
</dbReference>
<dbReference type="Proteomes" id="UP000004162">
    <property type="component" value="Unassembled WGS sequence"/>
</dbReference>
<dbReference type="PRINTS" id="PR01438">
    <property type="entry name" value="UNVRSLSTRESS"/>
</dbReference>
<name>Q0YRN4_9CHLB</name>
<evidence type="ECO:0000313" key="4">
    <source>
        <dbReference type="Proteomes" id="UP000004162"/>
    </source>
</evidence>
<reference evidence="3 4" key="1">
    <citation type="submission" date="2006-07" db="EMBL/GenBank/DDBJ databases">
        <title>Annotation of the draft genome assembly of Chlorobium ferroxidans DSM 13031.</title>
        <authorList>
            <consortium name="US DOE Joint Genome Institute (JGI-ORNL)"/>
            <person name="Larimer F."/>
            <person name="Land M."/>
            <person name="Hauser L."/>
        </authorList>
    </citation>
    <scope>NUCLEOTIDE SEQUENCE [LARGE SCALE GENOMIC DNA]</scope>
    <source>
        <strain evidence="3 4">DSM 13031</strain>
    </source>
</reference>
<protein>
    <submittedName>
        <fullName evidence="3">UspA</fullName>
    </submittedName>
</protein>